<protein>
    <submittedName>
        <fullName evidence="1">Uncharacterized protein</fullName>
    </submittedName>
</protein>
<comment type="caution">
    <text evidence="1">The sequence shown here is derived from an EMBL/GenBank/DDBJ whole genome shotgun (WGS) entry which is preliminary data.</text>
</comment>
<name>A0ACC4BT62_POPAL</name>
<gene>
    <name evidence="1" type="ORF">D5086_015718</name>
</gene>
<evidence type="ECO:0000313" key="1">
    <source>
        <dbReference type="EMBL" id="KAL3581386.1"/>
    </source>
</evidence>
<proteinExistence type="predicted"/>
<dbReference type="EMBL" id="RCHU02000008">
    <property type="protein sequence ID" value="KAL3581386.1"/>
    <property type="molecule type" value="Genomic_DNA"/>
</dbReference>
<keyword evidence="2" id="KW-1185">Reference proteome</keyword>
<organism evidence="1 2">
    <name type="scientific">Populus alba</name>
    <name type="common">White poplar</name>
    <dbReference type="NCBI Taxonomy" id="43335"/>
    <lineage>
        <taxon>Eukaryota</taxon>
        <taxon>Viridiplantae</taxon>
        <taxon>Streptophyta</taxon>
        <taxon>Embryophyta</taxon>
        <taxon>Tracheophyta</taxon>
        <taxon>Spermatophyta</taxon>
        <taxon>Magnoliopsida</taxon>
        <taxon>eudicotyledons</taxon>
        <taxon>Gunneridae</taxon>
        <taxon>Pentapetalae</taxon>
        <taxon>rosids</taxon>
        <taxon>fabids</taxon>
        <taxon>Malpighiales</taxon>
        <taxon>Salicaceae</taxon>
        <taxon>Saliceae</taxon>
        <taxon>Populus</taxon>
    </lineage>
</organism>
<reference evidence="1 2" key="1">
    <citation type="journal article" date="2024" name="Plant Biotechnol. J.">
        <title>Genome and CRISPR/Cas9 system of a widespread forest tree (Populus alba) in the world.</title>
        <authorList>
            <person name="Liu Y.J."/>
            <person name="Jiang P.F."/>
            <person name="Han X.M."/>
            <person name="Li X.Y."/>
            <person name="Wang H.M."/>
            <person name="Wang Y.J."/>
            <person name="Wang X.X."/>
            <person name="Zeng Q.Y."/>
        </authorList>
    </citation>
    <scope>NUCLEOTIDE SEQUENCE [LARGE SCALE GENOMIC DNA]</scope>
    <source>
        <strain evidence="2">cv. PAL-ZL1</strain>
    </source>
</reference>
<sequence length="211" mass="24126">MIFTIKVSLCLFTFHVFVLTEPSYVPSPYVPDAEGAAVPPHQEPLNNVRPSSSRSFLHAQVMIISCAFQKNWDFSGRFPMKTFLFLHVGIGSKHAEMVFPAAVSHLKDGMSYDRIRGFLWRIGLWLIISEEIESKQQQQKLGNSQPCSLVKGKKMKKETSPTGIVHVCNNVMSHLNYRLLMIELAFSKQFVFESWIADDIRLHKEHGIRHP</sequence>
<dbReference type="Proteomes" id="UP000309997">
    <property type="component" value="Unassembled WGS sequence"/>
</dbReference>
<evidence type="ECO:0000313" key="2">
    <source>
        <dbReference type="Proteomes" id="UP000309997"/>
    </source>
</evidence>
<accession>A0ACC4BT62</accession>